<accession>A0A0E0CQ91</accession>
<proteinExistence type="predicted"/>
<dbReference type="Gramene" id="OMERI02G28140.1">
    <property type="protein sequence ID" value="OMERI02G28140.1"/>
    <property type="gene ID" value="OMERI02G28140"/>
</dbReference>
<reference evidence="1" key="1">
    <citation type="submission" date="2015-04" db="UniProtKB">
        <authorList>
            <consortium name="EnsemblPlants"/>
        </authorList>
    </citation>
    <scope>IDENTIFICATION</scope>
</reference>
<dbReference type="Proteomes" id="UP000008021">
    <property type="component" value="Chromosome 2"/>
</dbReference>
<sequence length="176" mass="19804">MRRLLAVIGRSWRQRRAELGGGGGAQHSDGVPRLAKHWRRWLQLHAKPPPTTGRSLSPELHWPNSCAIGLASPSHHRHRPCWPELSYCLHRSGHLPHSLCFPPPSPVVRYSGTHSATKRHRSPSTGALMSYPSPSLLLLDLEKKKPKERRMKEEGETEKLVSLLTVGPLAQIVKDW</sequence>
<keyword evidence="2" id="KW-1185">Reference proteome</keyword>
<evidence type="ECO:0000313" key="2">
    <source>
        <dbReference type="Proteomes" id="UP000008021"/>
    </source>
</evidence>
<dbReference type="EnsemblPlants" id="OMERI02G28140.1">
    <property type="protein sequence ID" value="OMERI02G28140.1"/>
    <property type="gene ID" value="OMERI02G28140"/>
</dbReference>
<name>A0A0E0CQ91_9ORYZ</name>
<reference evidence="1" key="2">
    <citation type="submission" date="2018-05" db="EMBL/GenBank/DDBJ databases">
        <title>OmerRS3 (Oryza meridionalis Reference Sequence Version 3).</title>
        <authorList>
            <person name="Zhang J."/>
            <person name="Kudrna D."/>
            <person name="Lee S."/>
            <person name="Talag J."/>
            <person name="Welchert J."/>
            <person name="Wing R.A."/>
        </authorList>
    </citation>
    <scope>NUCLEOTIDE SEQUENCE [LARGE SCALE GENOMIC DNA]</scope>
    <source>
        <strain evidence="1">cv. OR44</strain>
    </source>
</reference>
<organism evidence="1">
    <name type="scientific">Oryza meridionalis</name>
    <dbReference type="NCBI Taxonomy" id="40149"/>
    <lineage>
        <taxon>Eukaryota</taxon>
        <taxon>Viridiplantae</taxon>
        <taxon>Streptophyta</taxon>
        <taxon>Embryophyta</taxon>
        <taxon>Tracheophyta</taxon>
        <taxon>Spermatophyta</taxon>
        <taxon>Magnoliopsida</taxon>
        <taxon>Liliopsida</taxon>
        <taxon>Poales</taxon>
        <taxon>Poaceae</taxon>
        <taxon>BOP clade</taxon>
        <taxon>Oryzoideae</taxon>
        <taxon>Oryzeae</taxon>
        <taxon>Oryzinae</taxon>
        <taxon>Oryza</taxon>
    </lineage>
</organism>
<dbReference type="HOGENOM" id="CLU_1527568_0_0_1"/>
<dbReference type="AlphaFoldDB" id="A0A0E0CQ91"/>
<evidence type="ECO:0000313" key="1">
    <source>
        <dbReference type="EnsemblPlants" id="OMERI02G28140.1"/>
    </source>
</evidence>
<protein>
    <submittedName>
        <fullName evidence="1">Uncharacterized protein</fullName>
    </submittedName>
</protein>